<reference evidence="3" key="1">
    <citation type="submission" date="2016-10" db="EMBL/GenBank/DDBJ databases">
        <authorList>
            <person name="Varghese N."/>
            <person name="Submissions S."/>
        </authorList>
    </citation>
    <scope>NUCLEOTIDE SEQUENCE [LARGE SCALE GENOMIC DNA]</scope>
    <source>
        <strain evidence="3">DSM 44437</strain>
    </source>
</reference>
<accession>A0A1H9SYJ4</accession>
<sequence length="305" mass="32871">MPALRRVRAALQTDCSALGPLTFTRAVPGFATTRSDARAPRPRPGSEPRVGRHPCLATACFLTATGVRPPRPTAWPSPTARAQPARHARPARPARLTATGASPRHADRLARAAWPPRVPARATPDGLGPRRLAAACRSPPPCAWAQPRTRRPLTRPPPEPGHHDPPGAAPRRQSPAIPVSSLPPRSGRLHRRSRAATLAADPRRRTPGGRRSAADPAVVAPADPAVVTPPSPPQPPPPHSRHHPTAATRVPALRWRNPPFPHTGSTAETPRPTTPCTDHCFDPDGEAHPAHQRREWHSRPQVTPW</sequence>
<protein>
    <submittedName>
        <fullName evidence="2">Uncharacterized protein</fullName>
    </submittedName>
</protein>
<name>A0A1H9SYJ4_9PSEU</name>
<organism evidence="2 3">
    <name type="scientific">Lentzea albida</name>
    <dbReference type="NCBI Taxonomy" id="65499"/>
    <lineage>
        <taxon>Bacteria</taxon>
        <taxon>Bacillati</taxon>
        <taxon>Actinomycetota</taxon>
        <taxon>Actinomycetes</taxon>
        <taxon>Pseudonocardiales</taxon>
        <taxon>Pseudonocardiaceae</taxon>
        <taxon>Lentzea</taxon>
    </lineage>
</organism>
<feature type="compositionally biased region" description="Low complexity" evidence="1">
    <location>
        <begin position="210"/>
        <end position="226"/>
    </location>
</feature>
<keyword evidence="3" id="KW-1185">Reference proteome</keyword>
<proteinExistence type="predicted"/>
<dbReference type="Proteomes" id="UP000199503">
    <property type="component" value="Unassembled WGS sequence"/>
</dbReference>
<feature type="compositionally biased region" description="Low complexity" evidence="1">
    <location>
        <begin position="111"/>
        <end position="124"/>
    </location>
</feature>
<feature type="compositionally biased region" description="Basic and acidic residues" evidence="1">
    <location>
        <begin position="35"/>
        <end position="50"/>
    </location>
</feature>
<evidence type="ECO:0000256" key="1">
    <source>
        <dbReference type="SAM" id="MobiDB-lite"/>
    </source>
</evidence>
<evidence type="ECO:0000313" key="3">
    <source>
        <dbReference type="Proteomes" id="UP000199503"/>
    </source>
</evidence>
<dbReference type="AlphaFoldDB" id="A0A1H9SYJ4"/>
<feature type="compositionally biased region" description="Pro residues" evidence="1">
    <location>
        <begin position="227"/>
        <end position="238"/>
    </location>
</feature>
<dbReference type="EMBL" id="FOFV01000013">
    <property type="protein sequence ID" value="SER90100.1"/>
    <property type="molecule type" value="Genomic_DNA"/>
</dbReference>
<evidence type="ECO:0000313" key="2">
    <source>
        <dbReference type="EMBL" id="SER90100.1"/>
    </source>
</evidence>
<feature type="compositionally biased region" description="Basic and acidic residues" evidence="1">
    <location>
        <begin position="279"/>
        <end position="298"/>
    </location>
</feature>
<gene>
    <name evidence="2" type="ORF">SAMN04488000_11345</name>
</gene>
<feature type="region of interest" description="Disordered" evidence="1">
    <location>
        <begin position="66"/>
        <end position="305"/>
    </location>
</feature>
<dbReference type="STRING" id="65499.SAMN04488000_11345"/>
<feature type="region of interest" description="Disordered" evidence="1">
    <location>
        <begin position="32"/>
        <end position="52"/>
    </location>
</feature>